<dbReference type="PANTHER" id="PTHR42678:SF34">
    <property type="entry name" value="OS04G0183300 PROTEIN"/>
    <property type="match status" value="1"/>
</dbReference>
<dbReference type="OrthoDB" id="566138at2759"/>
<evidence type="ECO:0000313" key="4">
    <source>
        <dbReference type="Proteomes" id="UP000001745"/>
    </source>
</evidence>
<evidence type="ECO:0000256" key="1">
    <source>
        <dbReference type="SAM" id="MobiDB-lite"/>
    </source>
</evidence>
<dbReference type="AlphaFoldDB" id="B8M2G8"/>
<proteinExistence type="predicted"/>
<dbReference type="GeneID" id="8106965"/>
<evidence type="ECO:0000313" key="3">
    <source>
        <dbReference type="EMBL" id="EED21632.1"/>
    </source>
</evidence>
<sequence>MASQNLLNDWELGTPHPPQKRAMASFDALTISARQLISLLHDGILNSVQLVERYLEQIERHEAYLHALISVAPKESLRAIAAKLDEEHAKGRLRSPLHGIPIIIKVGPVNPKGPDILRSFPTLIPDDRGKDLPSGWSAVGGQTQSPYVRGGVVPGDSKDGHSMPSGSSSGSASAVAAGYAPLSIGTETNGSLVWPASRCALYSIKPTIGLISQQGIVPVSNTCDSAGPMAKSPYDLALLMDVLLEKPPDNSFISSLSQDSWSDISVGVLDYDKWWHDAGFLKPVEEATQEMKFKSEADNGSQSAAFQVAYDSIRKTAKRFAENVPLVSPTDFSLHGIDSLSAVLLSDFPVDFERYLADLEYASLKDFHELKIFKADTNSEVEYPLNHNQARIEDATSMNLSAREYVTHLRNIREIGRTNGIDRILKDYEIDVIIGPADSQMTKIAAAAGYPIASLPLGYLKYNGRAFGMLAIACANNEEKLIQVMGAWDTMFNPVKPPPLLIEGL</sequence>
<dbReference type="Gene3D" id="3.90.1300.10">
    <property type="entry name" value="Amidase signature (AS) domain"/>
    <property type="match status" value="2"/>
</dbReference>
<dbReference type="InterPro" id="IPR023631">
    <property type="entry name" value="Amidase_dom"/>
</dbReference>
<dbReference type="RefSeq" id="XP_002478595.1">
    <property type="nucleotide sequence ID" value="XM_002478550.1"/>
</dbReference>
<dbReference type="eggNOG" id="KOG1211">
    <property type="taxonomic scope" value="Eukaryota"/>
</dbReference>
<gene>
    <name evidence="3" type="ORF">TSTA_088680</name>
</gene>
<dbReference type="GO" id="GO:0016740">
    <property type="term" value="F:transferase activity"/>
    <property type="evidence" value="ECO:0007669"/>
    <property type="project" value="UniProtKB-KW"/>
</dbReference>
<dbReference type="OMA" id="PISHTMD"/>
<keyword evidence="4" id="KW-1185">Reference proteome</keyword>
<dbReference type="PANTHER" id="PTHR42678">
    <property type="entry name" value="AMIDASE"/>
    <property type="match status" value="1"/>
</dbReference>
<dbReference type="InParanoid" id="B8M2G8"/>
<evidence type="ECO:0000259" key="2">
    <source>
        <dbReference type="Pfam" id="PF01425"/>
    </source>
</evidence>
<feature type="domain" description="Amidase" evidence="2">
    <location>
        <begin position="50"/>
        <end position="105"/>
    </location>
</feature>
<dbReference type="Pfam" id="PF01425">
    <property type="entry name" value="Amidase"/>
    <property type="match status" value="2"/>
</dbReference>
<dbReference type="STRING" id="441959.B8M2G8"/>
<dbReference type="Proteomes" id="UP000001745">
    <property type="component" value="Unassembled WGS sequence"/>
</dbReference>
<dbReference type="PhylomeDB" id="B8M2G8"/>
<protein>
    <submittedName>
        <fullName evidence="3">Glutamyl-tRNA(Gln) amidotransferase subunit A, putative</fullName>
    </submittedName>
</protein>
<organism evidence="3 4">
    <name type="scientific">Talaromyces stipitatus (strain ATCC 10500 / CBS 375.48 / QM 6759 / NRRL 1006)</name>
    <name type="common">Penicillium stipitatum</name>
    <dbReference type="NCBI Taxonomy" id="441959"/>
    <lineage>
        <taxon>Eukaryota</taxon>
        <taxon>Fungi</taxon>
        <taxon>Dikarya</taxon>
        <taxon>Ascomycota</taxon>
        <taxon>Pezizomycotina</taxon>
        <taxon>Eurotiomycetes</taxon>
        <taxon>Eurotiomycetidae</taxon>
        <taxon>Eurotiales</taxon>
        <taxon>Trichocomaceae</taxon>
        <taxon>Talaromyces</taxon>
        <taxon>Talaromyces sect. Talaromyces</taxon>
    </lineage>
</organism>
<dbReference type="HOGENOM" id="CLU_009600_14_3_1"/>
<dbReference type="EMBL" id="EQ962653">
    <property type="protein sequence ID" value="EED21632.1"/>
    <property type="molecule type" value="Genomic_DNA"/>
</dbReference>
<accession>B8M2G8</accession>
<name>B8M2G8_TALSN</name>
<dbReference type="VEuPathDB" id="FungiDB:TSTA_088680"/>
<keyword evidence="3" id="KW-0808">Transferase</keyword>
<dbReference type="SUPFAM" id="SSF75304">
    <property type="entry name" value="Amidase signature (AS) enzymes"/>
    <property type="match status" value="1"/>
</dbReference>
<feature type="domain" description="Amidase" evidence="2">
    <location>
        <begin position="161"/>
        <end position="275"/>
    </location>
</feature>
<feature type="region of interest" description="Disordered" evidence="1">
    <location>
        <begin position="147"/>
        <end position="170"/>
    </location>
</feature>
<dbReference type="InterPro" id="IPR036928">
    <property type="entry name" value="AS_sf"/>
</dbReference>
<reference evidence="4" key="1">
    <citation type="journal article" date="2015" name="Genome Announc.">
        <title>Genome sequence of the AIDS-associated pathogen Penicillium marneffei (ATCC18224) and its near taxonomic relative Talaromyces stipitatus (ATCC10500).</title>
        <authorList>
            <person name="Nierman W.C."/>
            <person name="Fedorova-Abrams N.D."/>
            <person name="Andrianopoulos A."/>
        </authorList>
    </citation>
    <scope>NUCLEOTIDE SEQUENCE [LARGE SCALE GENOMIC DNA]</scope>
    <source>
        <strain evidence="4">ATCC 10500 / CBS 375.48 / QM 6759 / NRRL 1006</strain>
    </source>
</reference>